<accession>A0ABR4BYF0</accession>
<evidence type="ECO:0000256" key="1">
    <source>
        <dbReference type="ARBA" id="ARBA00022737"/>
    </source>
</evidence>
<evidence type="ECO:0008006" key="6">
    <source>
        <dbReference type="Google" id="ProtNLM"/>
    </source>
</evidence>
<dbReference type="PANTHER" id="PTHR24166">
    <property type="entry name" value="ROLLING PEBBLES, ISOFORM B"/>
    <property type="match status" value="1"/>
</dbReference>
<reference evidence="4 5" key="1">
    <citation type="journal article" date="2024" name="Commun. Biol.">
        <title>Comparative genomic analysis of thermophilic fungi reveals convergent evolutionary adaptations and gene losses.</title>
        <authorList>
            <person name="Steindorff A.S."/>
            <person name="Aguilar-Pontes M.V."/>
            <person name="Robinson A.J."/>
            <person name="Andreopoulos B."/>
            <person name="LaButti K."/>
            <person name="Kuo A."/>
            <person name="Mondo S."/>
            <person name="Riley R."/>
            <person name="Otillar R."/>
            <person name="Haridas S."/>
            <person name="Lipzen A."/>
            <person name="Grimwood J."/>
            <person name="Schmutz J."/>
            <person name="Clum A."/>
            <person name="Reid I.D."/>
            <person name="Moisan M.C."/>
            <person name="Butler G."/>
            <person name="Nguyen T.T.M."/>
            <person name="Dewar K."/>
            <person name="Conant G."/>
            <person name="Drula E."/>
            <person name="Henrissat B."/>
            <person name="Hansel C."/>
            <person name="Singer S."/>
            <person name="Hutchinson M.I."/>
            <person name="de Vries R.P."/>
            <person name="Natvig D.O."/>
            <person name="Powell A.J."/>
            <person name="Tsang A."/>
            <person name="Grigoriev I.V."/>
        </authorList>
    </citation>
    <scope>NUCLEOTIDE SEQUENCE [LARGE SCALE GENOMIC DNA]</scope>
    <source>
        <strain evidence="4 5">CBS 494.80</strain>
    </source>
</reference>
<keyword evidence="5" id="KW-1185">Reference proteome</keyword>
<dbReference type="EMBL" id="JAZHXI010000016">
    <property type="protein sequence ID" value="KAL2062645.1"/>
    <property type="molecule type" value="Genomic_DNA"/>
</dbReference>
<dbReference type="Proteomes" id="UP001595075">
    <property type="component" value="Unassembled WGS sequence"/>
</dbReference>
<protein>
    <recommendedName>
        <fullName evidence="6">Ankyrin</fullName>
    </recommendedName>
</protein>
<dbReference type="SUPFAM" id="SSF48403">
    <property type="entry name" value="Ankyrin repeat"/>
    <property type="match status" value="1"/>
</dbReference>
<dbReference type="Gene3D" id="1.25.40.20">
    <property type="entry name" value="Ankyrin repeat-containing domain"/>
    <property type="match status" value="1"/>
</dbReference>
<evidence type="ECO:0000256" key="3">
    <source>
        <dbReference type="PROSITE-ProRule" id="PRU00023"/>
    </source>
</evidence>
<name>A0ABR4BYF0_9HELO</name>
<dbReference type="PANTHER" id="PTHR24166:SF48">
    <property type="entry name" value="PROTEIN VAPYRIN"/>
    <property type="match status" value="1"/>
</dbReference>
<dbReference type="InterPro" id="IPR050889">
    <property type="entry name" value="Dendritic_Spine_Reg/Scaffold"/>
</dbReference>
<evidence type="ECO:0000313" key="5">
    <source>
        <dbReference type="Proteomes" id="UP001595075"/>
    </source>
</evidence>
<evidence type="ECO:0000313" key="4">
    <source>
        <dbReference type="EMBL" id="KAL2062645.1"/>
    </source>
</evidence>
<dbReference type="Pfam" id="PF12796">
    <property type="entry name" value="Ank_2"/>
    <property type="match status" value="1"/>
</dbReference>
<dbReference type="SMART" id="SM00248">
    <property type="entry name" value="ANK"/>
    <property type="match status" value="2"/>
</dbReference>
<keyword evidence="2 3" id="KW-0040">ANK repeat</keyword>
<keyword evidence="1" id="KW-0677">Repeat</keyword>
<proteinExistence type="predicted"/>
<dbReference type="InterPro" id="IPR002110">
    <property type="entry name" value="Ankyrin_rpt"/>
</dbReference>
<gene>
    <name evidence="4" type="ORF">VTL71DRAFT_5717</name>
</gene>
<feature type="repeat" description="ANK" evidence="3">
    <location>
        <begin position="51"/>
        <end position="83"/>
    </location>
</feature>
<organism evidence="4 5">
    <name type="scientific">Oculimacula yallundae</name>
    <dbReference type="NCBI Taxonomy" id="86028"/>
    <lineage>
        <taxon>Eukaryota</taxon>
        <taxon>Fungi</taxon>
        <taxon>Dikarya</taxon>
        <taxon>Ascomycota</taxon>
        <taxon>Pezizomycotina</taxon>
        <taxon>Leotiomycetes</taxon>
        <taxon>Helotiales</taxon>
        <taxon>Ploettnerulaceae</taxon>
        <taxon>Oculimacula</taxon>
    </lineage>
</organism>
<sequence>MKILLILNNPPGSNPPNPFQTQLRLAASSNNITDIRLLLRCRHNISLTPTDINIALIDASRAGHERIVRVLLEAGADVNFTFSLSDTGIGGDGDGDKGSALLAASRNGWSEVMRVLLEAGARVREVQTYGVILREILDEFGWDGVKFRRG</sequence>
<comment type="caution">
    <text evidence="4">The sequence shown here is derived from an EMBL/GenBank/DDBJ whole genome shotgun (WGS) entry which is preliminary data.</text>
</comment>
<dbReference type="InterPro" id="IPR036770">
    <property type="entry name" value="Ankyrin_rpt-contain_sf"/>
</dbReference>
<dbReference type="PROSITE" id="PS50297">
    <property type="entry name" value="ANK_REP_REGION"/>
    <property type="match status" value="1"/>
</dbReference>
<dbReference type="PROSITE" id="PS50088">
    <property type="entry name" value="ANK_REPEAT"/>
    <property type="match status" value="1"/>
</dbReference>
<evidence type="ECO:0000256" key="2">
    <source>
        <dbReference type="ARBA" id="ARBA00023043"/>
    </source>
</evidence>